<dbReference type="Gene3D" id="3.30.565.10">
    <property type="entry name" value="Histidine kinase-like ATPase, C-terminal domain"/>
    <property type="match status" value="1"/>
</dbReference>
<dbReference type="EC" id="2.7.13.3" evidence="2"/>
<feature type="transmembrane region" description="Helical" evidence="9">
    <location>
        <begin position="118"/>
        <end position="143"/>
    </location>
</feature>
<dbReference type="STRING" id="1122206.SAMN02745753_02711"/>
<feature type="transmembrane region" description="Helical" evidence="9">
    <location>
        <begin position="396"/>
        <end position="417"/>
    </location>
</feature>
<feature type="domain" description="Response regulatory" evidence="11">
    <location>
        <begin position="940"/>
        <end position="1054"/>
    </location>
</feature>
<feature type="modified residue" description="4-aspartylphosphate" evidence="7">
    <location>
        <position position="989"/>
    </location>
</feature>
<dbReference type="CDD" id="cd00156">
    <property type="entry name" value="REC"/>
    <property type="match status" value="1"/>
</dbReference>
<dbReference type="Gene3D" id="3.40.50.2300">
    <property type="match status" value="1"/>
</dbReference>
<dbReference type="AlphaFoldDB" id="A0A1M5EWM3"/>
<evidence type="ECO:0000259" key="10">
    <source>
        <dbReference type="PROSITE" id="PS50109"/>
    </source>
</evidence>
<dbReference type="Pfam" id="PF00072">
    <property type="entry name" value="Response_reg"/>
    <property type="match status" value="1"/>
</dbReference>
<feature type="transmembrane region" description="Helical" evidence="9">
    <location>
        <begin position="590"/>
        <end position="609"/>
    </location>
</feature>
<feature type="transmembrane region" description="Helical" evidence="9">
    <location>
        <begin position="269"/>
        <end position="298"/>
    </location>
</feature>
<evidence type="ECO:0000313" key="13">
    <source>
        <dbReference type="Proteomes" id="UP000184517"/>
    </source>
</evidence>
<dbReference type="SUPFAM" id="SSF47384">
    <property type="entry name" value="Homodimeric domain of signal transducing histidine kinase"/>
    <property type="match status" value="1"/>
</dbReference>
<feature type="coiled-coil region" evidence="8">
    <location>
        <begin position="670"/>
        <end position="700"/>
    </location>
</feature>
<keyword evidence="3 7" id="KW-0597">Phosphoprotein</keyword>
<dbReference type="InterPro" id="IPR003594">
    <property type="entry name" value="HATPase_dom"/>
</dbReference>
<dbReference type="Gene3D" id="1.10.287.130">
    <property type="match status" value="1"/>
</dbReference>
<evidence type="ECO:0000256" key="8">
    <source>
        <dbReference type="SAM" id="Coils"/>
    </source>
</evidence>
<evidence type="ECO:0000256" key="9">
    <source>
        <dbReference type="SAM" id="Phobius"/>
    </source>
</evidence>
<reference evidence="13" key="1">
    <citation type="submission" date="2016-11" db="EMBL/GenBank/DDBJ databases">
        <authorList>
            <person name="Varghese N."/>
            <person name="Submissions S."/>
        </authorList>
    </citation>
    <scope>NUCLEOTIDE SEQUENCE [LARGE SCALE GENOMIC DNA]</scope>
    <source>
        <strain evidence="13">DSM 16579</strain>
    </source>
</reference>
<dbReference type="PROSITE" id="PS50109">
    <property type="entry name" value="HIS_KIN"/>
    <property type="match status" value="1"/>
</dbReference>
<evidence type="ECO:0000256" key="3">
    <source>
        <dbReference type="ARBA" id="ARBA00022553"/>
    </source>
</evidence>
<keyword evidence="8" id="KW-0175">Coiled coil</keyword>
<keyword evidence="9" id="KW-1133">Transmembrane helix</keyword>
<keyword evidence="4" id="KW-0808">Transferase</keyword>
<feature type="transmembrane region" description="Helical" evidence="9">
    <location>
        <begin position="84"/>
        <end position="106"/>
    </location>
</feature>
<dbReference type="SMART" id="SM00388">
    <property type="entry name" value="HisKA"/>
    <property type="match status" value="1"/>
</dbReference>
<keyword evidence="5 12" id="KW-0418">Kinase</keyword>
<sequence length="1173" mass="130022">MTAAQKIFKVRRHYNKWVADQTMEDYALRYTSRNENASHGSASSHGYAMTIERIGHTALGATAFLALEGLAAVITLAYGFTNAVAAILTVLAVFFITGFPIAYYSAKHGLDIDLLTRGAGFGYLGSTITSLIYATFTFIFFAIEAAILASALEVLLGIPLALGYALSAIFVIPIVTHGIRAISRFQNGSQWIWLVLQVAAIGVVVTQEYQSFEGWTQYAPVDLPQSTHFDWILFGSAASVLFALMAQIGEQVDYLRFFPIKNKQNRRRWWFWLILAGPGWVFIGAIKMLLGSFLAYLAISDGASAIQATDPTYLYQRIFFFLTTSPTTALILAAVFVFICQMKINLTNAYAGSIAWSNFFSRLTHSHPGRVVWLVFNVTIALLLMELGIYQALGAILGVFAIAAVSWLGSLSADLLINKPLGLSPNYVEFKRAHLYDINPVGTGSMLIATTLGLVSYLGVFGEVAKSLCHFISLGSCFVFVPLIAWLTKGKYYLARQSPELIPMIELARQRNPKYVTLTCGICENAFETEDMSFCSAYMQPICSLCCSLDVRCLDSCKPQASIGQQSDYFLKLFLPKGLVKALSSRFGRFASLLLVINIINAALMMLIYRQMAPSSLNEAVLLKDTMLALFFTLLIVSGVLSWLFVLAHESRVVAQKESNRQTRKLIREIDAHQETDRALQNAKEQAERANEAKSRYLTGISHELRTPLQSIIGYAQLLSEKANTPSGHQNGLDIIHRSGLYLADLIEGLLDISKIEAGRFDLYRNTVDFPKLIDQLNSMFAMQARDKGIQLQSKILAPLPQHVVTDEKRLRQILINLLSNAVKYTPKGSVLFEVNYRNQVAEFVIRDTGVGIKEGHLKRIFDPFERVRDVSTGNLPGTGLGLTIVKLLTEIMGGDIQAHSVVGEGSEFRVSLMLPWVSQGDGSAYEYKRIVSYRGYQRTLMVVDDDPVVRGLLSDILVPLGFNVLEAADAESCLDELESCSPDLFVLDVSMPGMDGLSLAKLLRDRAYSTPIIMLSADAKENQRKPDEQAAFNQYLVKPVNNSALLDAIKNWLVLDWVYQETELDTLAPIAITHNVGSQEESHQKALDGQQPVAIPDHESVRELMAFAEMGYKKGVRGVLDQLAKTDVIAPSHLLQLESLYQSFQFDAIAQYIQKNSCVISDVSEKSNYESE</sequence>
<dbReference type="GO" id="GO:0000155">
    <property type="term" value="F:phosphorelay sensor kinase activity"/>
    <property type="evidence" value="ECO:0007669"/>
    <property type="project" value="InterPro"/>
</dbReference>
<evidence type="ECO:0000256" key="5">
    <source>
        <dbReference type="ARBA" id="ARBA00022777"/>
    </source>
</evidence>
<accession>A0A1M5EWM3</accession>
<evidence type="ECO:0000256" key="6">
    <source>
        <dbReference type="ARBA" id="ARBA00023012"/>
    </source>
</evidence>
<organism evidence="12 13">
    <name type="scientific">Marinomonas polaris DSM 16579</name>
    <dbReference type="NCBI Taxonomy" id="1122206"/>
    <lineage>
        <taxon>Bacteria</taxon>
        <taxon>Pseudomonadati</taxon>
        <taxon>Pseudomonadota</taxon>
        <taxon>Gammaproteobacteria</taxon>
        <taxon>Oceanospirillales</taxon>
        <taxon>Oceanospirillaceae</taxon>
        <taxon>Marinomonas</taxon>
    </lineage>
</organism>
<dbReference type="PRINTS" id="PR00344">
    <property type="entry name" value="BCTRLSENSOR"/>
</dbReference>
<dbReference type="InterPro" id="IPR036890">
    <property type="entry name" value="HATPase_C_sf"/>
</dbReference>
<feature type="transmembrane region" description="Helical" evidence="9">
    <location>
        <begin position="629"/>
        <end position="648"/>
    </location>
</feature>
<evidence type="ECO:0000256" key="7">
    <source>
        <dbReference type="PROSITE-ProRule" id="PRU00169"/>
    </source>
</evidence>
<feature type="transmembrane region" description="Helical" evidence="9">
    <location>
        <begin position="191"/>
        <end position="209"/>
    </location>
</feature>
<dbReference type="PANTHER" id="PTHR43047">
    <property type="entry name" value="TWO-COMPONENT HISTIDINE PROTEIN KINASE"/>
    <property type="match status" value="1"/>
</dbReference>
<dbReference type="Proteomes" id="UP000184517">
    <property type="component" value="Unassembled WGS sequence"/>
</dbReference>
<protein>
    <recommendedName>
        <fullName evidence="2">histidine kinase</fullName>
        <ecNumber evidence="2">2.7.13.3</ecNumber>
    </recommendedName>
</protein>
<dbReference type="InterPro" id="IPR004358">
    <property type="entry name" value="Sig_transdc_His_kin-like_C"/>
</dbReference>
<dbReference type="PANTHER" id="PTHR43047:SF72">
    <property type="entry name" value="OSMOSENSING HISTIDINE PROTEIN KINASE SLN1"/>
    <property type="match status" value="1"/>
</dbReference>
<dbReference type="CDD" id="cd16922">
    <property type="entry name" value="HATPase_EvgS-ArcB-TorS-like"/>
    <property type="match status" value="1"/>
</dbReference>
<comment type="catalytic activity">
    <reaction evidence="1">
        <text>ATP + protein L-histidine = ADP + protein N-phospho-L-histidine.</text>
        <dbReference type="EC" id="2.7.13.3"/>
    </reaction>
</comment>
<feature type="transmembrane region" description="Helical" evidence="9">
    <location>
        <begin position="229"/>
        <end position="248"/>
    </location>
</feature>
<dbReference type="Pfam" id="PF02518">
    <property type="entry name" value="HATPase_c"/>
    <property type="match status" value="1"/>
</dbReference>
<dbReference type="FunFam" id="3.30.565.10:FF:000010">
    <property type="entry name" value="Sensor histidine kinase RcsC"/>
    <property type="match status" value="1"/>
</dbReference>
<dbReference type="GO" id="GO:0005886">
    <property type="term" value="C:plasma membrane"/>
    <property type="evidence" value="ECO:0007669"/>
    <property type="project" value="TreeGrafter"/>
</dbReference>
<dbReference type="SMART" id="SM00448">
    <property type="entry name" value="REC"/>
    <property type="match status" value="1"/>
</dbReference>
<dbReference type="RefSeq" id="WP_072840226.1">
    <property type="nucleotide sequence ID" value="NZ_FQVF01000012.1"/>
</dbReference>
<keyword evidence="6" id="KW-0902">Two-component regulatory system</keyword>
<proteinExistence type="predicted"/>
<dbReference type="InterPro" id="IPR005467">
    <property type="entry name" value="His_kinase_dom"/>
</dbReference>
<dbReference type="SMART" id="SM00387">
    <property type="entry name" value="HATPase_c"/>
    <property type="match status" value="1"/>
</dbReference>
<evidence type="ECO:0000259" key="11">
    <source>
        <dbReference type="PROSITE" id="PS50110"/>
    </source>
</evidence>
<dbReference type="PROSITE" id="PS50110">
    <property type="entry name" value="RESPONSE_REGULATORY"/>
    <property type="match status" value="1"/>
</dbReference>
<feature type="transmembrane region" description="Helical" evidence="9">
    <location>
        <begin position="58"/>
        <end position="78"/>
    </location>
</feature>
<name>A0A1M5EWM3_9GAMM</name>
<dbReference type="InterPro" id="IPR011006">
    <property type="entry name" value="CheY-like_superfamily"/>
</dbReference>
<evidence type="ECO:0000256" key="1">
    <source>
        <dbReference type="ARBA" id="ARBA00000085"/>
    </source>
</evidence>
<feature type="transmembrane region" description="Helical" evidence="9">
    <location>
        <begin position="438"/>
        <end position="458"/>
    </location>
</feature>
<evidence type="ECO:0000313" key="12">
    <source>
        <dbReference type="EMBL" id="SHF83614.1"/>
    </source>
</evidence>
<feature type="domain" description="Histidine kinase" evidence="10">
    <location>
        <begin position="700"/>
        <end position="917"/>
    </location>
</feature>
<keyword evidence="9" id="KW-0812">Transmembrane</keyword>
<dbReference type="SUPFAM" id="SSF52172">
    <property type="entry name" value="CheY-like"/>
    <property type="match status" value="1"/>
</dbReference>
<evidence type="ECO:0000256" key="4">
    <source>
        <dbReference type="ARBA" id="ARBA00022679"/>
    </source>
</evidence>
<dbReference type="CDD" id="cd00082">
    <property type="entry name" value="HisKA"/>
    <property type="match status" value="1"/>
</dbReference>
<feature type="transmembrane region" description="Helical" evidence="9">
    <location>
        <begin position="318"/>
        <end position="340"/>
    </location>
</feature>
<dbReference type="Pfam" id="PF00512">
    <property type="entry name" value="HisKA"/>
    <property type="match status" value="1"/>
</dbReference>
<dbReference type="InterPro" id="IPR036097">
    <property type="entry name" value="HisK_dim/P_sf"/>
</dbReference>
<dbReference type="EMBL" id="FQVF01000012">
    <property type="protein sequence ID" value="SHF83614.1"/>
    <property type="molecule type" value="Genomic_DNA"/>
</dbReference>
<dbReference type="SUPFAM" id="SSF55874">
    <property type="entry name" value="ATPase domain of HSP90 chaperone/DNA topoisomerase II/histidine kinase"/>
    <property type="match status" value="1"/>
</dbReference>
<evidence type="ECO:0000256" key="2">
    <source>
        <dbReference type="ARBA" id="ARBA00012438"/>
    </source>
</evidence>
<dbReference type="OrthoDB" id="9797243at2"/>
<feature type="transmembrane region" description="Helical" evidence="9">
    <location>
        <begin position="371"/>
        <end position="390"/>
    </location>
</feature>
<keyword evidence="13" id="KW-1185">Reference proteome</keyword>
<gene>
    <name evidence="12" type="ORF">SAMN02745753_02711</name>
</gene>
<dbReference type="InterPro" id="IPR003661">
    <property type="entry name" value="HisK_dim/P_dom"/>
</dbReference>
<dbReference type="Gene3D" id="1.10.4160.10">
    <property type="entry name" value="Hydantoin permease"/>
    <property type="match status" value="1"/>
</dbReference>
<dbReference type="InterPro" id="IPR001789">
    <property type="entry name" value="Sig_transdc_resp-reg_receiver"/>
</dbReference>
<feature type="transmembrane region" description="Helical" evidence="9">
    <location>
        <begin position="470"/>
        <end position="488"/>
    </location>
</feature>
<feature type="transmembrane region" description="Helical" evidence="9">
    <location>
        <begin position="155"/>
        <end position="179"/>
    </location>
</feature>
<keyword evidence="9" id="KW-0472">Membrane</keyword>
<dbReference type="GO" id="GO:0009927">
    <property type="term" value="F:histidine phosphotransfer kinase activity"/>
    <property type="evidence" value="ECO:0007669"/>
    <property type="project" value="TreeGrafter"/>
</dbReference>